<evidence type="ECO:0000313" key="2">
    <source>
        <dbReference type="Proteomes" id="UP001642360"/>
    </source>
</evidence>
<protein>
    <submittedName>
        <fullName evidence="1">Uncharacterized protein</fullName>
    </submittedName>
</protein>
<accession>A0ABC8T8H0</accession>
<organism evidence="1 2">
    <name type="scientific">Ilex paraguariensis</name>
    <name type="common">yerba mate</name>
    <dbReference type="NCBI Taxonomy" id="185542"/>
    <lineage>
        <taxon>Eukaryota</taxon>
        <taxon>Viridiplantae</taxon>
        <taxon>Streptophyta</taxon>
        <taxon>Embryophyta</taxon>
        <taxon>Tracheophyta</taxon>
        <taxon>Spermatophyta</taxon>
        <taxon>Magnoliopsida</taxon>
        <taxon>eudicotyledons</taxon>
        <taxon>Gunneridae</taxon>
        <taxon>Pentapetalae</taxon>
        <taxon>asterids</taxon>
        <taxon>campanulids</taxon>
        <taxon>Aquifoliales</taxon>
        <taxon>Aquifoliaceae</taxon>
        <taxon>Ilex</taxon>
    </lineage>
</organism>
<dbReference type="Proteomes" id="UP001642360">
    <property type="component" value="Unassembled WGS sequence"/>
</dbReference>
<name>A0ABC8T8H0_9AQUA</name>
<gene>
    <name evidence="1" type="ORF">ILEXP_LOCUS34871</name>
</gene>
<comment type="caution">
    <text evidence="1">The sequence shown here is derived from an EMBL/GenBank/DDBJ whole genome shotgun (WGS) entry which is preliminary data.</text>
</comment>
<dbReference type="EMBL" id="CAUOFW020004447">
    <property type="protein sequence ID" value="CAK9165698.1"/>
    <property type="molecule type" value="Genomic_DNA"/>
</dbReference>
<dbReference type="AlphaFoldDB" id="A0ABC8T8H0"/>
<proteinExistence type="predicted"/>
<sequence length="81" mass="9442">MFCFVYVVQVGKVAFVVRRGGGSWQLVLEKECEKDTGFVGYLRILTLGSAGKWLWHNVDLLMTERERFSRSIYRKMLLPPE</sequence>
<reference evidence="1 2" key="1">
    <citation type="submission" date="2024-02" db="EMBL/GenBank/DDBJ databases">
        <authorList>
            <person name="Vignale AGUSTIN F."/>
            <person name="Sosa J E."/>
            <person name="Modenutti C."/>
        </authorList>
    </citation>
    <scope>NUCLEOTIDE SEQUENCE [LARGE SCALE GENOMIC DNA]</scope>
</reference>
<evidence type="ECO:0000313" key="1">
    <source>
        <dbReference type="EMBL" id="CAK9165698.1"/>
    </source>
</evidence>
<keyword evidence="2" id="KW-1185">Reference proteome</keyword>
<feature type="non-terminal residue" evidence="1">
    <location>
        <position position="81"/>
    </location>
</feature>